<keyword evidence="8" id="KW-0411">Iron-sulfur</keyword>
<evidence type="ECO:0000313" key="10">
    <source>
        <dbReference type="EMBL" id="GAA3213728.1"/>
    </source>
</evidence>
<dbReference type="RefSeq" id="WP_344829116.1">
    <property type="nucleotide sequence ID" value="NZ_BAAAUV010000007.1"/>
</dbReference>
<comment type="cofactor">
    <cofactor evidence="1">
        <name>FAD</name>
        <dbReference type="ChEBI" id="CHEBI:57692"/>
    </cofactor>
</comment>
<dbReference type="Pfam" id="PF00111">
    <property type="entry name" value="Fer2"/>
    <property type="match status" value="1"/>
</dbReference>
<dbReference type="CDD" id="cd06216">
    <property type="entry name" value="FNR_iron_sulfur_binding_2"/>
    <property type="match status" value="1"/>
</dbReference>
<dbReference type="PROSITE" id="PS51384">
    <property type="entry name" value="FAD_FR"/>
    <property type="match status" value="1"/>
</dbReference>
<keyword evidence="3" id="KW-0001">2Fe-2S</keyword>
<evidence type="ECO:0000256" key="3">
    <source>
        <dbReference type="ARBA" id="ARBA00022714"/>
    </source>
</evidence>
<dbReference type="SUPFAM" id="SSF52343">
    <property type="entry name" value="Ferredoxin reductase-like, C-terminal NADP-linked domain"/>
    <property type="match status" value="1"/>
</dbReference>
<keyword evidence="5" id="KW-0274">FAD</keyword>
<dbReference type="EMBL" id="BAAAUV010000007">
    <property type="protein sequence ID" value="GAA3213728.1"/>
    <property type="molecule type" value="Genomic_DNA"/>
</dbReference>
<dbReference type="InterPro" id="IPR017938">
    <property type="entry name" value="Riboflavin_synthase-like_b-brl"/>
</dbReference>
<dbReference type="SUPFAM" id="SSF63380">
    <property type="entry name" value="Riboflavin synthase domain-like"/>
    <property type="match status" value="1"/>
</dbReference>
<dbReference type="PANTHER" id="PTHR47354:SF6">
    <property type="entry name" value="NADH OXIDOREDUCTASE HCR"/>
    <property type="match status" value="1"/>
</dbReference>
<protein>
    <submittedName>
        <fullName evidence="10">NADPH oxidoreductase</fullName>
    </submittedName>
</protein>
<dbReference type="Gene3D" id="2.40.30.10">
    <property type="entry name" value="Translation factors"/>
    <property type="match status" value="1"/>
</dbReference>
<evidence type="ECO:0000256" key="4">
    <source>
        <dbReference type="ARBA" id="ARBA00022723"/>
    </source>
</evidence>
<evidence type="ECO:0000256" key="6">
    <source>
        <dbReference type="ARBA" id="ARBA00023002"/>
    </source>
</evidence>
<dbReference type="Gene3D" id="3.40.50.80">
    <property type="entry name" value="Nucleotide-binding domain of ferredoxin-NADP reductase (FNR) module"/>
    <property type="match status" value="1"/>
</dbReference>
<dbReference type="CDD" id="cd00207">
    <property type="entry name" value="fer2"/>
    <property type="match status" value="1"/>
</dbReference>
<evidence type="ECO:0000256" key="1">
    <source>
        <dbReference type="ARBA" id="ARBA00001974"/>
    </source>
</evidence>
<comment type="caution">
    <text evidence="10">The sequence shown here is derived from an EMBL/GenBank/DDBJ whole genome shotgun (WGS) entry which is preliminary data.</text>
</comment>
<evidence type="ECO:0000313" key="11">
    <source>
        <dbReference type="Proteomes" id="UP001501237"/>
    </source>
</evidence>
<gene>
    <name evidence="10" type="ORF">GCM10010468_33990</name>
</gene>
<sequence length="329" mass="35287">MTALTRVLTALTTPLLPDDYLSLVNPLWSADLKGRITAVRRETADCATLTVKPGPGWKEHRAGQWLKIGVEVNGVRHWRTFSISSAPGAPLQITVKAAGAVSSQLVHRTRPGALVALGLPDGDFTLAPRPGKVLFVTAGSGITPVMSMLRAHLRGRLRDAVLVHSAPSRPAVIFGRELREMPGLTLHERHTRRDGRLDPAQLRSLVPDLDEREIYACGPEEMLGLLEEHFPGVRTERFRLTPTVVGDGGEVTLTRSGVTCSTKGPILEAGESAGALLKSGCRMGICYSCVGRLTSGKVRDLRTGEVHGDDGELVQICVSAPAGPVEIDL</sequence>
<evidence type="ECO:0000256" key="8">
    <source>
        <dbReference type="ARBA" id="ARBA00023014"/>
    </source>
</evidence>
<dbReference type="InterPro" id="IPR001041">
    <property type="entry name" value="2Fe-2S_ferredoxin-type"/>
</dbReference>
<name>A0ABP6QD21_9ACTN</name>
<dbReference type="InterPro" id="IPR036010">
    <property type="entry name" value="2Fe-2S_ferredoxin-like_sf"/>
</dbReference>
<dbReference type="InterPro" id="IPR001433">
    <property type="entry name" value="OxRdtase_FAD/NAD-bd"/>
</dbReference>
<dbReference type="Pfam" id="PF00175">
    <property type="entry name" value="NAD_binding_1"/>
    <property type="match status" value="1"/>
</dbReference>
<dbReference type="Proteomes" id="UP001501237">
    <property type="component" value="Unassembled WGS sequence"/>
</dbReference>
<dbReference type="InterPro" id="IPR050415">
    <property type="entry name" value="MRET"/>
</dbReference>
<dbReference type="PRINTS" id="PR00409">
    <property type="entry name" value="PHDIOXRDTASE"/>
</dbReference>
<evidence type="ECO:0000256" key="5">
    <source>
        <dbReference type="ARBA" id="ARBA00022827"/>
    </source>
</evidence>
<reference evidence="11" key="1">
    <citation type="journal article" date="2019" name="Int. J. Syst. Evol. Microbiol.">
        <title>The Global Catalogue of Microorganisms (GCM) 10K type strain sequencing project: providing services to taxonomists for standard genome sequencing and annotation.</title>
        <authorList>
            <consortium name="The Broad Institute Genomics Platform"/>
            <consortium name="The Broad Institute Genome Sequencing Center for Infectious Disease"/>
            <person name="Wu L."/>
            <person name="Ma J."/>
        </authorList>
    </citation>
    <scope>NUCLEOTIDE SEQUENCE [LARGE SCALE GENOMIC DNA]</scope>
    <source>
        <strain evidence="11">JCM 9377</strain>
    </source>
</reference>
<evidence type="ECO:0000256" key="7">
    <source>
        <dbReference type="ARBA" id="ARBA00023004"/>
    </source>
</evidence>
<organism evidence="10 11">
    <name type="scientific">Actinocorallia longicatena</name>
    <dbReference type="NCBI Taxonomy" id="111803"/>
    <lineage>
        <taxon>Bacteria</taxon>
        <taxon>Bacillati</taxon>
        <taxon>Actinomycetota</taxon>
        <taxon>Actinomycetes</taxon>
        <taxon>Streptosporangiales</taxon>
        <taxon>Thermomonosporaceae</taxon>
        <taxon>Actinocorallia</taxon>
    </lineage>
</organism>
<dbReference type="InterPro" id="IPR039261">
    <property type="entry name" value="FNR_nucleotide-bd"/>
</dbReference>
<dbReference type="SUPFAM" id="SSF54292">
    <property type="entry name" value="2Fe-2S ferredoxin-like"/>
    <property type="match status" value="1"/>
</dbReference>
<feature type="domain" description="FAD-binding FR-type" evidence="9">
    <location>
        <begin position="29"/>
        <end position="127"/>
    </location>
</feature>
<keyword evidence="7" id="KW-0408">Iron</keyword>
<accession>A0ABP6QD21</accession>
<keyword evidence="11" id="KW-1185">Reference proteome</keyword>
<evidence type="ECO:0000259" key="9">
    <source>
        <dbReference type="PROSITE" id="PS51384"/>
    </source>
</evidence>
<dbReference type="PANTHER" id="PTHR47354">
    <property type="entry name" value="NADH OXIDOREDUCTASE HCR"/>
    <property type="match status" value="1"/>
</dbReference>
<proteinExistence type="predicted"/>
<keyword evidence="2" id="KW-0285">Flavoprotein</keyword>
<keyword evidence="4" id="KW-0479">Metal-binding</keyword>
<dbReference type="Gene3D" id="3.10.20.30">
    <property type="match status" value="1"/>
</dbReference>
<dbReference type="InterPro" id="IPR012675">
    <property type="entry name" value="Beta-grasp_dom_sf"/>
</dbReference>
<evidence type="ECO:0000256" key="2">
    <source>
        <dbReference type="ARBA" id="ARBA00022630"/>
    </source>
</evidence>
<dbReference type="InterPro" id="IPR017927">
    <property type="entry name" value="FAD-bd_FR_type"/>
</dbReference>
<keyword evidence="6" id="KW-0560">Oxidoreductase</keyword>